<dbReference type="AlphaFoldDB" id="A0A0H1BF71"/>
<dbReference type="Proteomes" id="UP000053573">
    <property type="component" value="Unassembled WGS sequence"/>
</dbReference>
<organism evidence="2 3">
    <name type="scientific">Blastomyces silverae</name>
    <dbReference type="NCBI Taxonomy" id="2060906"/>
    <lineage>
        <taxon>Eukaryota</taxon>
        <taxon>Fungi</taxon>
        <taxon>Dikarya</taxon>
        <taxon>Ascomycota</taxon>
        <taxon>Pezizomycotina</taxon>
        <taxon>Eurotiomycetes</taxon>
        <taxon>Eurotiomycetidae</taxon>
        <taxon>Onygenales</taxon>
        <taxon>Ajellomycetaceae</taxon>
        <taxon>Blastomyces</taxon>
    </lineage>
</organism>
<evidence type="ECO:0000256" key="1">
    <source>
        <dbReference type="SAM" id="MobiDB-lite"/>
    </source>
</evidence>
<feature type="compositionally biased region" description="Low complexity" evidence="1">
    <location>
        <begin position="139"/>
        <end position="148"/>
    </location>
</feature>
<comment type="caution">
    <text evidence="2">The sequence shown here is derived from an EMBL/GenBank/DDBJ whole genome shotgun (WGS) entry which is preliminary data.</text>
</comment>
<proteinExistence type="predicted"/>
<sequence length="148" mass="15607">MPERKGLERQNTSFMPLTPLALTSYGNFAKKYPSPSPPPYYRAAITRHDGRAVDIYPEIRSMPRTMNVADFGAGEASASAMAVDEQTGRTTPEVATVVETTTTKEEVPAITTIETAPAEAVVSAATSASSTADAEDVVAETVAPGTAR</sequence>
<gene>
    <name evidence="2" type="ORF">EMPG_14489</name>
</gene>
<protein>
    <submittedName>
        <fullName evidence="2">Uncharacterized protein</fullName>
    </submittedName>
</protein>
<name>A0A0H1BF71_9EURO</name>
<evidence type="ECO:0000313" key="3">
    <source>
        <dbReference type="Proteomes" id="UP000053573"/>
    </source>
</evidence>
<accession>A0A0H1BF71</accession>
<feature type="region of interest" description="Disordered" evidence="1">
    <location>
        <begin position="124"/>
        <end position="148"/>
    </location>
</feature>
<dbReference type="OrthoDB" id="4188436at2759"/>
<evidence type="ECO:0000313" key="2">
    <source>
        <dbReference type="EMBL" id="KLJ10134.1"/>
    </source>
</evidence>
<reference evidence="3" key="1">
    <citation type="journal article" date="2015" name="PLoS Genet.">
        <title>The dynamic genome and transcriptome of the human fungal pathogen Blastomyces and close relative Emmonsia.</title>
        <authorList>
            <person name="Munoz J.F."/>
            <person name="Gauthier G.M."/>
            <person name="Desjardins C.A."/>
            <person name="Gallo J.E."/>
            <person name="Holder J."/>
            <person name="Sullivan T.D."/>
            <person name="Marty A.J."/>
            <person name="Carmen J.C."/>
            <person name="Chen Z."/>
            <person name="Ding L."/>
            <person name="Gujja S."/>
            <person name="Magrini V."/>
            <person name="Misas E."/>
            <person name="Mitreva M."/>
            <person name="Priest M."/>
            <person name="Saif S."/>
            <person name="Whiston E.A."/>
            <person name="Young S."/>
            <person name="Zeng Q."/>
            <person name="Goldman W.E."/>
            <person name="Mardis E.R."/>
            <person name="Taylor J.W."/>
            <person name="McEwen J.G."/>
            <person name="Clay O.K."/>
            <person name="Klein B.S."/>
            <person name="Cuomo C.A."/>
        </authorList>
    </citation>
    <scope>NUCLEOTIDE SEQUENCE [LARGE SCALE GENOMIC DNA]</scope>
    <source>
        <strain evidence="3">UAMH 139</strain>
    </source>
</reference>
<dbReference type="EMBL" id="LDEV01002154">
    <property type="protein sequence ID" value="KLJ10134.1"/>
    <property type="molecule type" value="Genomic_DNA"/>
</dbReference>
<keyword evidence="3" id="KW-1185">Reference proteome</keyword>